<keyword evidence="7 10" id="KW-0067">ATP-binding</keyword>
<evidence type="ECO:0000256" key="9">
    <source>
        <dbReference type="ARBA" id="ARBA00048721"/>
    </source>
</evidence>
<comment type="similarity">
    <text evidence="10">Belongs to the NadD family.</text>
</comment>
<gene>
    <name evidence="10" type="primary">nadD</name>
    <name evidence="12" type="ORF">VB854_25160</name>
</gene>
<comment type="function">
    <text evidence="1 10">Catalyzes the reversible adenylation of nicotinate mononucleotide (NaMN) to nicotinic acid adenine dinucleotide (NaAD).</text>
</comment>
<evidence type="ECO:0000256" key="1">
    <source>
        <dbReference type="ARBA" id="ARBA00002324"/>
    </source>
</evidence>
<dbReference type="RefSeq" id="WP_323276323.1">
    <property type="nucleotide sequence ID" value="NZ_JAYGHT010000152.1"/>
</dbReference>
<keyword evidence="5 10" id="KW-0548">Nucleotidyltransferase</keyword>
<dbReference type="EMBL" id="JAYGHT010000152">
    <property type="protein sequence ID" value="MEA5522234.1"/>
    <property type="molecule type" value="Genomic_DNA"/>
</dbReference>
<evidence type="ECO:0000256" key="8">
    <source>
        <dbReference type="ARBA" id="ARBA00023027"/>
    </source>
</evidence>
<dbReference type="Proteomes" id="UP001301728">
    <property type="component" value="Unassembled WGS sequence"/>
</dbReference>
<evidence type="ECO:0000256" key="2">
    <source>
        <dbReference type="ARBA" id="ARBA00005019"/>
    </source>
</evidence>
<dbReference type="EC" id="2.7.7.18" evidence="10"/>
<dbReference type="GO" id="GO:0004515">
    <property type="term" value="F:nicotinate-nucleotide adenylyltransferase activity"/>
    <property type="evidence" value="ECO:0007669"/>
    <property type="project" value="UniProtKB-EC"/>
</dbReference>
<evidence type="ECO:0000256" key="7">
    <source>
        <dbReference type="ARBA" id="ARBA00022840"/>
    </source>
</evidence>
<keyword evidence="8 10" id="KW-0520">NAD</keyword>
<organism evidence="12 13">
    <name type="scientific">Limnoraphis robusta CCNP1315</name>
    <dbReference type="NCBI Taxonomy" id="3110306"/>
    <lineage>
        <taxon>Bacteria</taxon>
        <taxon>Bacillati</taxon>
        <taxon>Cyanobacteriota</taxon>
        <taxon>Cyanophyceae</taxon>
        <taxon>Oscillatoriophycideae</taxon>
        <taxon>Oscillatoriales</taxon>
        <taxon>Sirenicapillariaceae</taxon>
        <taxon>Limnoraphis</taxon>
    </lineage>
</organism>
<evidence type="ECO:0000256" key="6">
    <source>
        <dbReference type="ARBA" id="ARBA00022741"/>
    </source>
</evidence>
<evidence type="ECO:0000256" key="5">
    <source>
        <dbReference type="ARBA" id="ARBA00022695"/>
    </source>
</evidence>
<proteinExistence type="inferred from homology"/>
<keyword evidence="3 10" id="KW-0662">Pyridine nucleotide biosynthesis</keyword>
<reference evidence="12 13" key="1">
    <citation type="submission" date="2023-12" db="EMBL/GenBank/DDBJ databases">
        <title>Baltic Sea Cyanobacteria.</title>
        <authorList>
            <person name="Delbaje E."/>
            <person name="Fewer D.P."/>
            <person name="Shishido T.K."/>
        </authorList>
    </citation>
    <scope>NUCLEOTIDE SEQUENCE [LARGE SCALE GENOMIC DNA]</scope>
    <source>
        <strain evidence="12 13">CCNP 1315</strain>
    </source>
</reference>
<keyword evidence="6 10" id="KW-0547">Nucleotide-binding</keyword>
<keyword evidence="13" id="KW-1185">Reference proteome</keyword>
<dbReference type="NCBIfam" id="TIGR00125">
    <property type="entry name" value="cyt_tran_rel"/>
    <property type="match status" value="1"/>
</dbReference>
<comment type="catalytic activity">
    <reaction evidence="9 10">
        <text>nicotinate beta-D-ribonucleotide + ATP + H(+) = deamido-NAD(+) + diphosphate</text>
        <dbReference type="Rhea" id="RHEA:22860"/>
        <dbReference type="ChEBI" id="CHEBI:15378"/>
        <dbReference type="ChEBI" id="CHEBI:30616"/>
        <dbReference type="ChEBI" id="CHEBI:33019"/>
        <dbReference type="ChEBI" id="CHEBI:57502"/>
        <dbReference type="ChEBI" id="CHEBI:58437"/>
        <dbReference type="EC" id="2.7.7.18"/>
    </reaction>
</comment>
<evidence type="ECO:0000259" key="11">
    <source>
        <dbReference type="Pfam" id="PF01467"/>
    </source>
</evidence>
<accession>A0ABU5U4X3</accession>
<dbReference type="PANTHER" id="PTHR39321:SF3">
    <property type="entry name" value="PHOSPHOPANTETHEINE ADENYLYLTRANSFERASE"/>
    <property type="match status" value="1"/>
</dbReference>
<evidence type="ECO:0000256" key="3">
    <source>
        <dbReference type="ARBA" id="ARBA00022642"/>
    </source>
</evidence>
<sequence length="189" mass="21288">MMQIALFGTSADPPTAGHQNILRWLSQQFDQVVVWASDNPFKSHQTPIEHRTTMLKILIEDISPHHNIALHQELSSRRTLETVQGVKQYWPEAELHLVVGSDLIGQMPNWYKIEGLLSQVNLLVVPRPGYQLEEEKIKALQQLGGNVAIASITGLPVSSSNYRKKGDPETLTPAIQAYIEHNHLYQSPQ</sequence>
<dbReference type="InterPro" id="IPR014729">
    <property type="entry name" value="Rossmann-like_a/b/a_fold"/>
</dbReference>
<evidence type="ECO:0000313" key="13">
    <source>
        <dbReference type="Proteomes" id="UP001301728"/>
    </source>
</evidence>
<dbReference type="CDD" id="cd02165">
    <property type="entry name" value="NMNAT"/>
    <property type="match status" value="1"/>
</dbReference>
<comment type="caution">
    <text evidence="12">The sequence shown here is derived from an EMBL/GenBank/DDBJ whole genome shotgun (WGS) entry which is preliminary data.</text>
</comment>
<dbReference type="Gene3D" id="3.40.50.620">
    <property type="entry name" value="HUPs"/>
    <property type="match status" value="1"/>
</dbReference>
<name>A0ABU5U4X3_9CYAN</name>
<protein>
    <recommendedName>
        <fullName evidence="10">Probable nicotinate-nucleotide adenylyltransferase</fullName>
        <ecNumber evidence="10">2.7.7.18</ecNumber>
    </recommendedName>
    <alternativeName>
        <fullName evidence="10">Deamido-NAD(+) diphosphorylase</fullName>
    </alternativeName>
    <alternativeName>
        <fullName evidence="10">Deamido-NAD(+) pyrophosphorylase</fullName>
    </alternativeName>
    <alternativeName>
        <fullName evidence="10">Nicotinate mononucleotide adenylyltransferase</fullName>
        <shortName evidence="10">NaMN adenylyltransferase</shortName>
    </alternativeName>
</protein>
<dbReference type="PANTHER" id="PTHR39321">
    <property type="entry name" value="NICOTINATE-NUCLEOTIDE ADENYLYLTRANSFERASE-RELATED"/>
    <property type="match status" value="1"/>
</dbReference>
<dbReference type="NCBIfam" id="TIGR00482">
    <property type="entry name" value="nicotinate (nicotinamide) nucleotide adenylyltransferase"/>
    <property type="match status" value="1"/>
</dbReference>
<comment type="pathway">
    <text evidence="2 10">Cofactor biosynthesis; NAD(+) biosynthesis; deamido-NAD(+) from nicotinate D-ribonucleotide: step 1/1.</text>
</comment>
<dbReference type="InterPro" id="IPR005248">
    <property type="entry name" value="NadD/NMNAT"/>
</dbReference>
<dbReference type="HAMAP" id="MF_00244">
    <property type="entry name" value="NaMN_adenylyltr"/>
    <property type="match status" value="1"/>
</dbReference>
<keyword evidence="4 10" id="KW-0808">Transferase</keyword>
<dbReference type="NCBIfam" id="NF000842">
    <property type="entry name" value="PRK00071.2-1"/>
    <property type="match status" value="1"/>
</dbReference>
<evidence type="ECO:0000256" key="4">
    <source>
        <dbReference type="ARBA" id="ARBA00022679"/>
    </source>
</evidence>
<dbReference type="Pfam" id="PF01467">
    <property type="entry name" value="CTP_transf_like"/>
    <property type="match status" value="1"/>
</dbReference>
<feature type="domain" description="Cytidyltransferase-like" evidence="11">
    <location>
        <begin position="6"/>
        <end position="164"/>
    </location>
</feature>
<evidence type="ECO:0000313" key="12">
    <source>
        <dbReference type="EMBL" id="MEA5522234.1"/>
    </source>
</evidence>
<dbReference type="SUPFAM" id="SSF52374">
    <property type="entry name" value="Nucleotidylyl transferase"/>
    <property type="match status" value="1"/>
</dbReference>
<evidence type="ECO:0000256" key="10">
    <source>
        <dbReference type="HAMAP-Rule" id="MF_00244"/>
    </source>
</evidence>
<dbReference type="InterPro" id="IPR004821">
    <property type="entry name" value="Cyt_trans-like"/>
</dbReference>